<gene>
    <name evidence="1" type="ORF">H4R21_002515</name>
</gene>
<keyword evidence="2" id="KW-1185">Reference proteome</keyword>
<dbReference type="EMBL" id="JANBUN010000656">
    <property type="protein sequence ID" value="KAJ2802177.1"/>
    <property type="molecule type" value="Genomic_DNA"/>
</dbReference>
<comment type="caution">
    <text evidence="1">The sequence shown here is derived from an EMBL/GenBank/DDBJ whole genome shotgun (WGS) entry which is preliminary data.</text>
</comment>
<organism evidence="1 2">
    <name type="scientific">Coemansia helicoidea</name>
    <dbReference type="NCBI Taxonomy" id="1286919"/>
    <lineage>
        <taxon>Eukaryota</taxon>
        <taxon>Fungi</taxon>
        <taxon>Fungi incertae sedis</taxon>
        <taxon>Zoopagomycota</taxon>
        <taxon>Kickxellomycotina</taxon>
        <taxon>Kickxellomycetes</taxon>
        <taxon>Kickxellales</taxon>
        <taxon>Kickxellaceae</taxon>
        <taxon>Coemansia</taxon>
    </lineage>
</organism>
<evidence type="ECO:0000313" key="2">
    <source>
        <dbReference type="Proteomes" id="UP001140087"/>
    </source>
</evidence>
<protein>
    <submittedName>
        <fullName evidence="1">Uncharacterized protein</fullName>
    </submittedName>
</protein>
<name>A0ACC1L725_9FUNG</name>
<evidence type="ECO:0000313" key="1">
    <source>
        <dbReference type="EMBL" id="KAJ2802177.1"/>
    </source>
</evidence>
<proteinExistence type="predicted"/>
<reference evidence="1" key="1">
    <citation type="submission" date="2022-07" db="EMBL/GenBank/DDBJ databases">
        <title>Phylogenomic reconstructions and comparative analyses of Kickxellomycotina fungi.</title>
        <authorList>
            <person name="Reynolds N.K."/>
            <person name="Stajich J.E."/>
            <person name="Barry K."/>
            <person name="Grigoriev I.V."/>
            <person name="Crous P."/>
            <person name="Smith M.E."/>
        </authorList>
    </citation>
    <scope>NUCLEOTIDE SEQUENCE</scope>
    <source>
        <strain evidence="1">BCRC 34780</strain>
    </source>
</reference>
<accession>A0ACC1L725</accession>
<dbReference type="Proteomes" id="UP001140087">
    <property type="component" value="Unassembled WGS sequence"/>
</dbReference>
<sequence>MQMEDRRCWITSIQAADACGGHTAGLLAGLRTAFPQVATVHLHTRKGSGDCAEDVDAAIGGFVCAVRRLFPNATTFGVSSSIVFGADEAHMEAHAGRL</sequence>